<reference evidence="9" key="1">
    <citation type="submission" date="2013-04" db="EMBL/GenBank/DDBJ databases">
        <title>The genome sequencing project of 58 acetic acid bacteria.</title>
        <authorList>
            <person name="Okamoto-Kainuma A."/>
            <person name="Ishikawa M."/>
            <person name="Umino S."/>
            <person name="Koizumi Y."/>
            <person name="Shiwa Y."/>
            <person name="Yoshikawa H."/>
            <person name="Matsutani M."/>
            <person name="Matsushita K."/>
        </authorList>
    </citation>
    <scope>NUCLEOTIDE SEQUENCE</scope>
    <source>
        <strain evidence="9">NRIC 0535</strain>
    </source>
</reference>
<evidence type="ECO:0000256" key="7">
    <source>
        <dbReference type="RuleBase" id="RU004175"/>
    </source>
</evidence>
<evidence type="ECO:0000256" key="2">
    <source>
        <dbReference type="ARBA" id="ARBA00010178"/>
    </source>
</evidence>
<keyword evidence="4" id="KW-0862">Zinc</keyword>
<dbReference type="PRINTS" id="PR00083">
    <property type="entry name" value="HOLDHDRGNASE"/>
</dbReference>
<organism evidence="9 10">
    <name type="scientific">Asaia krungthepensis NRIC 0535</name>
    <dbReference type="NCBI Taxonomy" id="1307925"/>
    <lineage>
        <taxon>Bacteria</taxon>
        <taxon>Pseudomonadati</taxon>
        <taxon>Pseudomonadota</taxon>
        <taxon>Alphaproteobacteria</taxon>
        <taxon>Acetobacterales</taxon>
        <taxon>Acetobacteraceae</taxon>
        <taxon>Asaia</taxon>
    </lineage>
</organism>
<keyword evidence="3" id="KW-0479">Metal-binding</keyword>
<evidence type="ECO:0000313" key="10">
    <source>
        <dbReference type="Proteomes" id="UP001062776"/>
    </source>
</evidence>
<evidence type="ECO:0000256" key="3">
    <source>
        <dbReference type="ARBA" id="ARBA00022723"/>
    </source>
</evidence>
<evidence type="ECO:0000313" key="9">
    <source>
        <dbReference type="EMBL" id="GBQ85945.1"/>
    </source>
</evidence>
<dbReference type="PANTHER" id="PTHR21256:SF2">
    <property type="entry name" value="HISTIDINE BIOSYNTHESIS TRIFUNCTIONAL PROTEIN"/>
    <property type="match status" value="1"/>
</dbReference>
<dbReference type="CDD" id="cd06572">
    <property type="entry name" value="Histidinol_dh"/>
    <property type="match status" value="1"/>
</dbReference>
<dbReference type="InterPro" id="IPR012131">
    <property type="entry name" value="Hstdl_DH"/>
</dbReference>
<dbReference type="InterPro" id="IPR016161">
    <property type="entry name" value="Ald_DH/histidinol_DH"/>
</dbReference>
<comment type="caution">
    <text evidence="9">The sequence shown here is derived from an EMBL/GenBank/DDBJ whole genome shotgun (WGS) entry which is preliminary data.</text>
</comment>
<dbReference type="Pfam" id="PF00815">
    <property type="entry name" value="Histidinol_dh"/>
    <property type="match status" value="1"/>
</dbReference>
<keyword evidence="10" id="KW-1185">Reference proteome</keyword>
<evidence type="ECO:0000256" key="1">
    <source>
        <dbReference type="ARBA" id="ARBA00001947"/>
    </source>
</evidence>
<name>A0ABQ0Q093_9PROT</name>
<dbReference type="InterPro" id="IPR001692">
    <property type="entry name" value="Histidinol_DH_CS"/>
</dbReference>
<dbReference type="NCBIfam" id="TIGR00069">
    <property type="entry name" value="hisD"/>
    <property type="match status" value="1"/>
</dbReference>
<dbReference type="PIRSF" id="PIRSF000099">
    <property type="entry name" value="Histidinol_dh"/>
    <property type="match status" value="1"/>
</dbReference>
<dbReference type="PROSITE" id="PS00611">
    <property type="entry name" value="HISOL_DEHYDROGENASE"/>
    <property type="match status" value="1"/>
</dbReference>
<comment type="cofactor">
    <cofactor evidence="1">
        <name>Zn(2+)</name>
        <dbReference type="ChEBI" id="CHEBI:29105"/>
    </cofactor>
</comment>
<dbReference type="Gene3D" id="1.20.5.1300">
    <property type="match status" value="1"/>
</dbReference>
<dbReference type="SUPFAM" id="SSF53720">
    <property type="entry name" value="ALDH-like"/>
    <property type="match status" value="1"/>
</dbReference>
<accession>A0ABQ0Q093</accession>
<gene>
    <name evidence="9" type="ORF">AA0535_0900</name>
</gene>
<keyword evidence="5 6" id="KW-0560">Oxidoreductase</keyword>
<feature type="region of interest" description="Disordered" evidence="8">
    <location>
        <begin position="426"/>
        <end position="454"/>
    </location>
</feature>
<proteinExistence type="inferred from homology"/>
<sequence>MTDRISFHDFSGAAPIPAELLRRTESDLTPYLERVAPIIERVRQEGDDALRHFARQFDKVTQPDLALKVTEAEIDAAMEAMDPEILDSMRYAIANIRRFHEAQKPEESWMIEVRPGIWAGDRTIPIESVACYVPRGKGCFPSVVAMTAIPGMVAGVQRLVIITPPAPDGSVDAGTLAAARLIGVTDIYKSGGAQAVAAIAYGTQTIPACDKIVGPGSPYVVAAKRLLSDRLDPGVPAGPSESIILTDDSVDPVLAALDLIIESEHGPDSSAWLVTSSRRVAEGVMEALPLHWAAMEPGRAAFSRAVLCGAHGGVLLTDTMEAAIAFTNAYAPEHLEILTADPMADLGRIRHAGEVLLGSSTPVTLGNYVLGPNAVLPTNRAARTHSPLSVHDFTKRMSFARVAQNAYPEAARHAERLAQYEQFPGHARAVSTARPQPTPGSDHMPLPGANMPTS</sequence>
<protein>
    <submittedName>
        <fullName evidence="9">Histidinol dehydrogenase</fullName>
    </submittedName>
</protein>
<dbReference type="PANTHER" id="PTHR21256">
    <property type="entry name" value="HISTIDINOL DEHYDROGENASE HDH"/>
    <property type="match status" value="1"/>
</dbReference>
<dbReference type="EMBL" id="BAPV01000004">
    <property type="protein sequence ID" value="GBQ85945.1"/>
    <property type="molecule type" value="Genomic_DNA"/>
</dbReference>
<evidence type="ECO:0000256" key="6">
    <source>
        <dbReference type="PIRNR" id="PIRNR000099"/>
    </source>
</evidence>
<evidence type="ECO:0000256" key="5">
    <source>
        <dbReference type="ARBA" id="ARBA00023002"/>
    </source>
</evidence>
<evidence type="ECO:0000256" key="8">
    <source>
        <dbReference type="SAM" id="MobiDB-lite"/>
    </source>
</evidence>
<dbReference type="Proteomes" id="UP001062776">
    <property type="component" value="Unassembled WGS sequence"/>
</dbReference>
<dbReference type="Gene3D" id="3.40.50.1980">
    <property type="entry name" value="Nitrogenase molybdenum iron protein domain"/>
    <property type="match status" value="2"/>
</dbReference>
<evidence type="ECO:0000256" key="4">
    <source>
        <dbReference type="ARBA" id="ARBA00022833"/>
    </source>
</evidence>
<comment type="similarity">
    <text evidence="2 6 7">Belongs to the histidinol dehydrogenase family.</text>
</comment>
<dbReference type="InterPro" id="IPR022695">
    <property type="entry name" value="Histidinol_DH_monofunct"/>
</dbReference>
<dbReference type="RefSeq" id="WP_264814684.1">
    <property type="nucleotide sequence ID" value="NZ_BAPV01000004.1"/>
</dbReference>